<dbReference type="EMBL" id="DF237293">
    <property type="protein sequence ID" value="GAQ87313.1"/>
    <property type="molecule type" value="Genomic_DNA"/>
</dbReference>
<evidence type="ECO:0000313" key="9">
    <source>
        <dbReference type="EMBL" id="GAQ87313.1"/>
    </source>
</evidence>
<keyword evidence="2" id="KW-0805">Transcription regulation</keyword>
<dbReference type="Pfam" id="PF02042">
    <property type="entry name" value="RWP-RK"/>
    <property type="match status" value="1"/>
</dbReference>
<feature type="region of interest" description="Disordered" evidence="7">
    <location>
        <begin position="174"/>
        <end position="196"/>
    </location>
</feature>
<dbReference type="PANTHER" id="PTHR46373">
    <property type="entry name" value="PROTEIN RKD4"/>
    <property type="match status" value="1"/>
</dbReference>
<keyword evidence="6" id="KW-0539">Nucleus</keyword>
<gene>
    <name evidence="9" type="ORF">KFL_003440140</name>
</gene>
<evidence type="ECO:0000256" key="1">
    <source>
        <dbReference type="ARBA" id="ARBA00004049"/>
    </source>
</evidence>
<keyword evidence="10" id="KW-1185">Reference proteome</keyword>
<evidence type="ECO:0000256" key="7">
    <source>
        <dbReference type="SAM" id="MobiDB-lite"/>
    </source>
</evidence>
<dbReference type="GO" id="GO:0003700">
    <property type="term" value="F:DNA-binding transcription factor activity"/>
    <property type="evidence" value="ECO:0007669"/>
    <property type="project" value="InterPro"/>
</dbReference>
<evidence type="ECO:0000256" key="4">
    <source>
        <dbReference type="ARBA" id="ARBA00023125"/>
    </source>
</evidence>
<dbReference type="GO" id="GO:0003677">
    <property type="term" value="F:DNA binding"/>
    <property type="evidence" value="ECO:0007669"/>
    <property type="project" value="UniProtKB-KW"/>
</dbReference>
<evidence type="ECO:0000256" key="2">
    <source>
        <dbReference type="ARBA" id="ARBA00023015"/>
    </source>
</evidence>
<dbReference type="OrthoDB" id="6270329at2759"/>
<sequence length="779" mass="82206">MQGGQVVVSNEECSAFNVLHQTSLGELDDGAVASQHSLESLFIYQHTANTERLRSLHIHFVDGALQALLQDLLLSPGGYCLLRGPEKKFLASQSEATLYVTLQSRTFLCQGWRSLLDFSVNLQLPPPLCPLLSPTKNPLLPALATLYPDLCFVEAVIAKAQQEGLVSIAPGMSEAASTSGRNSGHPPATPASQSFPTCRGFKVPPLDIPITEPEAFSLRGGHAFQLSKNTWGDAPPPKRSLLSGAFLPEISRSGGGESSGWEQSILSALTQAAASCVSSPPNPSPALSLETPSPQFEMPHNTGGLFTSGLPHSTVNLPSPSQGFSIPHPPSALSLGETCPKPPKPSVARSLRNSAGIAVPASYQSEPHGQASRDPPALSLPPAPLSHSLFQGAAKLSLSYPPPGVSAAEQLSAWSSRGATSSENTAMLTSGACTPQPARWPTREFASLVSKWSAATSPLESTHLERVNHNPGQIDVDPDTKFATSEGYPSLERSQAFAAVNSPYDIKAALPTSVQNLPSSGPLTWGALSQLVNSLASPINQVSNPLATNSVRTGEPLPTLPASFPQTLPGLAIPATPTPFGLPDPIGTAFAALEQGLVRRSAGDVSRGLADGSPTSSSTSSMDELRAALSLGPSVSAGLSPGTGFGSENGSSKSERIRQLSRDEIARHFDMPISEASKRLGVGLTVLKKRCRDMGIHRWPHRKLKSMNALIQTVQQLGAKDNGGPEQQIGSAIQRLEAERNSIEAAPSVKLTHETRKFRQACFKAKYKLRNLAAARAKP</sequence>
<feature type="region of interest" description="Disordered" evidence="7">
    <location>
        <begin position="317"/>
        <end position="351"/>
    </location>
</feature>
<feature type="domain" description="RWP-RK" evidence="8">
    <location>
        <begin position="647"/>
        <end position="728"/>
    </location>
</feature>
<accession>A0A1Y1I9S6</accession>
<proteinExistence type="predicted"/>
<name>A0A1Y1I9S6_KLENI</name>
<evidence type="ECO:0000256" key="3">
    <source>
        <dbReference type="ARBA" id="ARBA00023054"/>
    </source>
</evidence>
<evidence type="ECO:0000313" key="10">
    <source>
        <dbReference type="Proteomes" id="UP000054558"/>
    </source>
</evidence>
<keyword evidence="5" id="KW-0804">Transcription</keyword>
<dbReference type="PROSITE" id="PS51519">
    <property type="entry name" value="RWP_RK"/>
    <property type="match status" value="1"/>
</dbReference>
<protein>
    <submittedName>
        <fullName evidence="9">RWP-RK domain-containing protein</fullName>
    </submittedName>
</protein>
<evidence type="ECO:0000256" key="6">
    <source>
        <dbReference type="ARBA" id="ARBA00023242"/>
    </source>
</evidence>
<comment type="function">
    <text evidence="1">Putative transcription factor.</text>
</comment>
<feature type="region of interest" description="Disordered" evidence="7">
    <location>
        <begin position="602"/>
        <end position="658"/>
    </location>
</feature>
<dbReference type="Proteomes" id="UP000054558">
    <property type="component" value="Unassembled WGS sequence"/>
</dbReference>
<evidence type="ECO:0000256" key="5">
    <source>
        <dbReference type="ARBA" id="ARBA00023163"/>
    </source>
</evidence>
<keyword evidence="4" id="KW-0238">DNA-binding</keyword>
<evidence type="ECO:0000259" key="8">
    <source>
        <dbReference type="PROSITE" id="PS51519"/>
    </source>
</evidence>
<feature type="region of interest" description="Disordered" evidence="7">
    <location>
        <begin position="362"/>
        <end position="381"/>
    </location>
</feature>
<keyword evidence="3" id="KW-0175">Coiled coil</keyword>
<dbReference type="InterPro" id="IPR003035">
    <property type="entry name" value="RWP-RK_dom"/>
</dbReference>
<organism evidence="9 10">
    <name type="scientific">Klebsormidium nitens</name>
    <name type="common">Green alga</name>
    <name type="synonym">Ulothrix nitens</name>
    <dbReference type="NCBI Taxonomy" id="105231"/>
    <lineage>
        <taxon>Eukaryota</taxon>
        <taxon>Viridiplantae</taxon>
        <taxon>Streptophyta</taxon>
        <taxon>Klebsormidiophyceae</taxon>
        <taxon>Klebsormidiales</taxon>
        <taxon>Klebsormidiaceae</taxon>
        <taxon>Klebsormidium</taxon>
    </lineage>
</organism>
<dbReference type="AlphaFoldDB" id="A0A1Y1I9S6"/>
<dbReference type="PANTHER" id="PTHR46373:SF2">
    <property type="entry name" value="RWP-RK DOMAIN-CONTAINING PROTEIN"/>
    <property type="match status" value="1"/>
</dbReference>
<reference evidence="9 10" key="1">
    <citation type="journal article" date="2014" name="Nat. Commun.">
        <title>Klebsormidium flaccidum genome reveals primary factors for plant terrestrial adaptation.</title>
        <authorList>
            <person name="Hori K."/>
            <person name="Maruyama F."/>
            <person name="Fujisawa T."/>
            <person name="Togashi T."/>
            <person name="Yamamoto N."/>
            <person name="Seo M."/>
            <person name="Sato S."/>
            <person name="Yamada T."/>
            <person name="Mori H."/>
            <person name="Tajima N."/>
            <person name="Moriyama T."/>
            <person name="Ikeuchi M."/>
            <person name="Watanabe M."/>
            <person name="Wada H."/>
            <person name="Kobayashi K."/>
            <person name="Saito M."/>
            <person name="Masuda T."/>
            <person name="Sasaki-Sekimoto Y."/>
            <person name="Mashiguchi K."/>
            <person name="Awai K."/>
            <person name="Shimojima M."/>
            <person name="Masuda S."/>
            <person name="Iwai M."/>
            <person name="Nobusawa T."/>
            <person name="Narise T."/>
            <person name="Kondo S."/>
            <person name="Saito H."/>
            <person name="Sato R."/>
            <person name="Murakawa M."/>
            <person name="Ihara Y."/>
            <person name="Oshima-Yamada Y."/>
            <person name="Ohtaka K."/>
            <person name="Satoh M."/>
            <person name="Sonobe K."/>
            <person name="Ishii M."/>
            <person name="Ohtani R."/>
            <person name="Kanamori-Sato M."/>
            <person name="Honoki R."/>
            <person name="Miyazaki D."/>
            <person name="Mochizuki H."/>
            <person name="Umetsu J."/>
            <person name="Higashi K."/>
            <person name="Shibata D."/>
            <person name="Kamiya Y."/>
            <person name="Sato N."/>
            <person name="Nakamura Y."/>
            <person name="Tabata S."/>
            <person name="Ida S."/>
            <person name="Kurokawa K."/>
            <person name="Ohta H."/>
        </authorList>
    </citation>
    <scope>NUCLEOTIDE SEQUENCE [LARGE SCALE GENOMIC DNA]</scope>
    <source>
        <strain evidence="9 10">NIES-2285</strain>
    </source>
</reference>
<dbReference type="InterPro" id="IPR044607">
    <property type="entry name" value="RKD-like"/>
</dbReference>